<dbReference type="Pfam" id="PF18911">
    <property type="entry name" value="PKD_4"/>
    <property type="match status" value="1"/>
</dbReference>
<comment type="caution">
    <text evidence="10">The sequence shown here is derived from an EMBL/GenBank/DDBJ whole genome shotgun (WGS) entry which is preliminary data.</text>
</comment>
<gene>
    <name evidence="10" type="ORF">ACFPET_10120</name>
</gene>
<keyword evidence="2 5" id="KW-0645">Protease</keyword>
<proteinExistence type="inferred from homology"/>
<accession>A0ABV8TYN1</accession>
<keyword evidence="8" id="KW-0732">Signal</keyword>
<dbReference type="SUPFAM" id="SSF49299">
    <property type="entry name" value="PKD domain"/>
    <property type="match status" value="1"/>
</dbReference>
<dbReference type="PROSITE" id="PS51892">
    <property type="entry name" value="SUBTILASE"/>
    <property type="match status" value="1"/>
</dbReference>
<reference evidence="11" key="1">
    <citation type="journal article" date="2019" name="Int. J. Syst. Evol. Microbiol.">
        <title>The Global Catalogue of Microorganisms (GCM) 10K type strain sequencing project: providing services to taxonomists for standard genome sequencing and annotation.</title>
        <authorList>
            <consortium name="The Broad Institute Genomics Platform"/>
            <consortium name="The Broad Institute Genome Sequencing Center for Infectious Disease"/>
            <person name="Wu L."/>
            <person name="Ma J."/>
        </authorList>
    </citation>
    <scope>NUCLEOTIDE SEQUENCE [LARGE SCALE GENOMIC DNA]</scope>
    <source>
        <strain evidence="11">IBRC-M 10908</strain>
    </source>
</reference>
<dbReference type="InterPro" id="IPR036852">
    <property type="entry name" value="Peptidase_S8/S53_dom_sf"/>
</dbReference>
<dbReference type="InterPro" id="IPR034193">
    <property type="entry name" value="PCSK9_ProteinaseK-like"/>
</dbReference>
<evidence type="ECO:0000256" key="3">
    <source>
        <dbReference type="ARBA" id="ARBA00022801"/>
    </source>
</evidence>
<feature type="signal peptide" evidence="8">
    <location>
        <begin position="1"/>
        <end position="33"/>
    </location>
</feature>
<dbReference type="RefSeq" id="WP_380620536.1">
    <property type="nucleotide sequence ID" value="NZ_JBHSDK010000014.1"/>
</dbReference>
<keyword evidence="11" id="KW-1185">Reference proteome</keyword>
<dbReference type="CDD" id="cd04077">
    <property type="entry name" value="Peptidases_S8_PCSK9_ProteinaseK_like"/>
    <property type="match status" value="1"/>
</dbReference>
<evidence type="ECO:0000256" key="5">
    <source>
        <dbReference type="PROSITE-ProRule" id="PRU01240"/>
    </source>
</evidence>
<dbReference type="Gene3D" id="3.30.70.80">
    <property type="entry name" value="Peptidase S8 propeptide/proteinase inhibitor I9"/>
    <property type="match status" value="1"/>
</dbReference>
<evidence type="ECO:0000256" key="6">
    <source>
        <dbReference type="RuleBase" id="RU003355"/>
    </source>
</evidence>
<dbReference type="InterPro" id="IPR035986">
    <property type="entry name" value="PKD_dom_sf"/>
</dbReference>
<dbReference type="InterPro" id="IPR023827">
    <property type="entry name" value="Peptidase_S8_Asp-AS"/>
</dbReference>
<feature type="compositionally biased region" description="Polar residues" evidence="7">
    <location>
        <begin position="282"/>
        <end position="293"/>
    </location>
</feature>
<keyword evidence="3 5" id="KW-0378">Hydrolase</keyword>
<feature type="region of interest" description="Disordered" evidence="7">
    <location>
        <begin position="282"/>
        <end position="306"/>
    </location>
</feature>
<evidence type="ECO:0000256" key="8">
    <source>
        <dbReference type="SAM" id="SignalP"/>
    </source>
</evidence>
<name>A0ABV8TYN1_9ACTN</name>
<sequence>MVKRHRARRTLSVFAAAATAAAASAAFAPSASAAEGEIRGAEASDAIADSYIVVMEDGLSTQSAENAFSTYDASVDRTFSTINGYSVSMSEKDAKALAADPAVDYVEANRTMRATGTQTNPPSWGLDRLDQDSLPLDDSYTYPDSGGAGVTSYIIDTGIDIAHSDFGGRASHGYDFVDNDGDATDCNGHGTHVAGTVGSDSYGLAKSSDLVGVRVLDCGGSGTYEGVIAGIDWVTQNAVQPATANMSLGGGFSQAVNDAVSASIASGVTYAVASGNDNSDACNYSPASTPEALTTNSSTSSDGRSSFSNYGTCTDIFGPGSSITSTWLNGGTNTISGTSMASPHVAGAATLHLGEFPGDSPAQVESALKDNAVSGAISNPGSGSPNLLVNTNYLNGAPVEDDFSVSVDPSEGQVAPGESVSATVATETTRGADQDVTLSASGLPEGVTATFDPENVTTGGTSALTLSASADAAEGDYTVTVTASGSIDRSATFALRVGEGDGNTPPEASFTDDCWGFFGICSFDGSASSDADGSIVSYEWDFGDGNTGTGASTYHFYSSAGTYEVTLTVTDDQGATGSVTRTVNA</sequence>
<dbReference type="PROSITE" id="PS00138">
    <property type="entry name" value="SUBTILASE_SER"/>
    <property type="match status" value="1"/>
</dbReference>
<feature type="compositionally biased region" description="Low complexity" evidence="7">
    <location>
        <begin position="294"/>
        <end position="306"/>
    </location>
</feature>
<feature type="chain" id="PRO_5046280438" evidence="8">
    <location>
        <begin position="34"/>
        <end position="585"/>
    </location>
</feature>
<dbReference type="CDD" id="cd00146">
    <property type="entry name" value="PKD"/>
    <property type="match status" value="1"/>
</dbReference>
<dbReference type="SUPFAM" id="SSF54897">
    <property type="entry name" value="Protease propeptides/inhibitors"/>
    <property type="match status" value="1"/>
</dbReference>
<dbReference type="Pfam" id="PF05922">
    <property type="entry name" value="Inhibitor_I9"/>
    <property type="match status" value="1"/>
</dbReference>
<evidence type="ECO:0000313" key="10">
    <source>
        <dbReference type="EMBL" id="MFC4335553.1"/>
    </source>
</evidence>
<dbReference type="InterPro" id="IPR006311">
    <property type="entry name" value="TAT_signal"/>
</dbReference>
<dbReference type="InterPro" id="IPR023828">
    <property type="entry name" value="Peptidase_S8_Ser-AS"/>
</dbReference>
<dbReference type="PROSITE" id="PS51318">
    <property type="entry name" value="TAT"/>
    <property type="match status" value="1"/>
</dbReference>
<dbReference type="Gene3D" id="2.60.40.10">
    <property type="entry name" value="Immunoglobulins"/>
    <property type="match status" value="2"/>
</dbReference>
<dbReference type="InterPro" id="IPR050131">
    <property type="entry name" value="Peptidase_S8_subtilisin-like"/>
</dbReference>
<dbReference type="Proteomes" id="UP001595823">
    <property type="component" value="Unassembled WGS sequence"/>
</dbReference>
<dbReference type="InterPro" id="IPR022409">
    <property type="entry name" value="PKD/Chitinase_dom"/>
</dbReference>
<dbReference type="Gene3D" id="3.40.50.200">
    <property type="entry name" value="Peptidase S8/S53 domain"/>
    <property type="match status" value="1"/>
</dbReference>
<protein>
    <submittedName>
        <fullName evidence="10">S8 family serine peptidase</fullName>
    </submittedName>
</protein>
<dbReference type="PROSITE" id="PS00137">
    <property type="entry name" value="SUBTILASE_HIS"/>
    <property type="match status" value="1"/>
</dbReference>
<dbReference type="SUPFAM" id="SSF52743">
    <property type="entry name" value="Subtilisin-like"/>
    <property type="match status" value="1"/>
</dbReference>
<dbReference type="InterPro" id="IPR013783">
    <property type="entry name" value="Ig-like_fold"/>
</dbReference>
<dbReference type="SMART" id="SM00089">
    <property type="entry name" value="PKD"/>
    <property type="match status" value="1"/>
</dbReference>
<dbReference type="PRINTS" id="PR00723">
    <property type="entry name" value="SUBTILISIN"/>
</dbReference>
<evidence type="ECO:0000256" key="1">
    <source>
        <dbReference type="ARBA" id="ARBA00011073"/>
    </source>
</evidence>
<dbReference type="PANTHER" id="PTHR43806:SF11">
    <property type="entry name" value="CEREVISIN-RELATED"/>
    <property type="match status" value="1"/>
</dbReference>
<evidence type="ECO:0000313" key="11">
    <source>
        <dbReference type="Proteomes" id="UP001595823"/>
    </source>
</evidence>
<dbReference type="Pfam" id="PF00082">
    <property type="entry name" value="Peptidase_S8"/>
    <property type="match status" value="1"/>
</dbReference>
<feature type="active site" description="Charge relay system" evidence="5">
    <location>
        <position position="189"/>
    </location>
</feature>
<dbReference type="InterPro" id="IPR010259">
    <property type="entry name" value="S8pro/Inhibitor_I9"/>
</dbReference>
<dbReference type="InterPro" id="IPR015500">
    <property type="entry name" value="Peptidase_S8_subtilisin-rel"/>
</dbReference>
<evidence type="ECO:0000259" key="9">
    <source>
        <dbReference type="PROSITE" id="PS50093"/>
    </source>
</evidence>
<evidence type="ECO:0000256" key="4">
    <source>
        <dbReference type="ARBA" id="ARBA00022825"/>
    </source>
</evidence>
<dbReference type="PROSITE" id="PS50093">
    <property type="entry name" value="PKD"/>
    <property type="match status" value="1"/>
</dbReference>
<keyword evidence="4 5" id="KW-0720">Serine protease</keyword>
<feature type="active site" description="Charge relay system" evidence="5">
    <location>
        <position position="156"/>
    </location>
</feature>
<dbReference type="EMBL" id="JBHSDK010000014">
    <property type="protein sequence ID" value="MFC4335553.1"/>
    <property type="molecule type" value="Genomic_DNA"/>
</dbReference>
<dbReference type="InterPro" id="IPR037045">
    <property type="entry name" value="S8pro/Inhibitor_I9_sf"/>
</dbReference>
<dbReference type="InterPro" id="IPR022398">
    <property type="entry name" value="Peptidase_S8_His-AS"/>
</dbReference>
<dbReference type="PROSITE" id="PS00136">
    <property type="entry name" value="SUBTILASE_ASP"/>
    <property type="match status" value="1"/>
</dbReference>
<comment type="similarity">
    <text evidence="1 5 6">Belongs to the peptidase S8 family.</text>
</comment>
<dbReference type="InterPro" id="IPR000601">
    <property type="entry name" value="PKD_dom"/>
</dbReference>
<feature type="domain" description="PKD" evidence="9">
    <location>
        <begin position="522"/>
        <end position="585"/>
    </location>
</feature>
<dbReference type="InterPro" id="IPR000209">
    <property type="entry name" value="Peptidase_S8/S53_dom"/>
</dbReference>
<evidence type="ECO:0000256" key="7">
    <source>
        <dbReference type="SAM" id="MobiDB-lite"/>
    </source>
</evidence>
<evidence type="ECO:0000256" key="2">
    <source>
        <dbReference type="ARBA" id="ARBA00022670"/>
    </source>
</evidence>
<dbReference type="PANTHER" id="PTHR43806">
    <property type="entry name" value="PEPTIDASE S8"/>
    <property type="match status" value="1"/>
</dbReference>
<feature type="active site" description="Charge relay system" evidence="5">
    <location>
        <position position="339"/>
    </location>
</feature>
<organism evidence="10 11">
    <name type="scientific">Salininema proteolyticum</name>
    <dbReference type="NCBI Taxonomy" id="1607685"/>
    <lineage>
        <taxon>Bacteria</taxon>
        <taxon>Bacillati</taxon>
        <taxon>Actinomycetota</taxon>
        <taxon>Actinomycetes</taxon>
        <taxon>Glycomycetales</taxon>
        <taxon>Glycomycetaceae</taxon>
        <taxon>Salininema</taxon>
    </lineage>
</organism>